<dbReference type="AlphaFoldDB" id="A0A8J4FKV7"/>
<dbReference type="Proteomes" id="UP000722791">
    <property type="component" value="Unassembled WGS sequence"/>
</dbReference>
<organism evidence="2 4">
    <name type="scientific">Volvox reticuliferus</name>
    <dbReference type="NCBI Taxonomy" id="1737510"/>
    <lineage>
        <taxon>Eukaryota</taxon>
        <taxon>Viridiplantae</taxon>
        <taxon>Chlorophyta</taxon>
        <taxon>core chlorophytes</taxon>
        <taxon>Chlorophyceae</taxon>
        <taxon>CS clade</taxon>
        <taxon>Chlamydomonadales</taxon>
        <taxon>Volvocaceae</taxon>
        <taxon>Volvox</taxon>
    </lineage>
</organism>
<feature type="compositionally biased region" description="Low complexity" evidence="1">
    <location>
        <begin position="827"/>
        <end position="838"/>
    </location>
</feature>
<feature type="region of interest" description="Disordered" evidence="1">
    <location>
        <begin position="651"/>
        <end position="692"/>
    </location>
</feature>
<dbReference type="EMBL" id="BNCP01000019">
    <property type="protein sequence ID" value="GIL80544.1"/>
    <property type="molecule type" value="Genomic_DNA"/>
</dbReference>
<feature type="compositionally biased region" description="Low complexity" evidence="1">
    <location>
        <begin position="116"/>
        <end position="135"/>
    </location>
</feature>
<evidence type="ECO:0000313" key="4">
    <source>
        <dbReference type="Proteomes" id="UP000747110"/>
    </source>
</evidence>
<sequence length="868" mass="90853">MRPLTFDQAWINNGRKLTSAKVSSGRVVSSSDDDYPSSYHNYLTSDRSDLHDDKASRIRYHRSKDVSPPGRTSARAAIKGIEAHAKSKGSLVSFAKQHRITVDTMLSNLSPSDVLSASKSVRSSKTTTSVSSPRTLSRSTHAPSASWSSDESDSDFHLHGDDRSGGLRTGGGSLRCSHSSSAAQVGTKGGCAARSQACSHQLAGICNCGACSSRTERPAAAALAGAAAGIAARNGGQGNGAKGRAIADAQLVAAIERRSAGGRSDGPLREAQLLSLRAKPPFSPSNFDDLPTPRMAWYSYLSPRQITGRKGSASAAFPSAASAVPLSVGGPQMRRNFSSGSDGDSDSSRSRAMRCFGSLISGTEENDEAAAWQTNLQMKQLSSPRGEGASGAGRAAISTMGTEPLSTGHGGRAVAACGPYGRRLASDLSTSADDSEHEEEQAVQQMLGGTTAWVQQRQQQRQQQQELAALRQAARQRALAAILRESKEAFGGDGRSTGSLRGTGSSATASAADLNVGASFTSWVGRNSARRGSAGAANVSRLLALSAPTSLAQHRLHSSPGGSGGKSDAGHTCLAISARESHEVARKLLWRDAEALVAGATFRRHARSLGRSSRIRATIARALSDSSEESFAYRMTTAAITLRSASAPRYGSRAYDSARERQKEQQRRLGRSLAARHGTVPKNTAPDSAAGSVVSSAGEFGRFNGDHGNKARTWLMTDVLCTPVGGHLGAETPTRGCDPPVASPQWTGSPWTQSPSQKLPLSHVWGPACQGSDEGGTHGAGIMNVITGSPLSAASDDLLWRPPLRPLSKPGVSMMPRSPPARYHQPGTAATGAATASSSASEILATGYGRYKGRNESKSNTNRRFCCF</sequence>
<feature type="region of interest" description="Disordered" evidence="1">
    <location>
        <begin position="808"/>
        <end position="838"/>
    </location>
</feature>
<reference evidence="2" key="1">
    <citation type="journal article" date="2021" name="Proc. Natl. Acad. Sci. U.S.A.">
        <title>Three genomes in the algal genus Volvox reveal the fate of a haploid sex-determining region after a transition to homothallism.</title>
        <authorList>
            <person name="Yamamoto K."/>
            <person name="Hamaji T."/>
            <person name="Kawai-Toyooka H."/>
            <person name="Matsuzaki R."/>
            <person name="Takahashi F."/>
            <person name="Nishimura Y."/>
            <person name="Kawachi M."/>
            <person name="Noguchi H."/>
            <person name="Minakuchi Y."/>
            <person name="Umen J.G."/>
            <person name="Toyoda A."/>
            <person name="Nozaki H."/>
        </authorList>
    </citation>
    <scope>NUCLEOTIDE SEQUENCE</scope>
    <source>
        <strain evidence="3">NIES-3785</strain>
        <strain evidence="2">NIES-3786</strain>
    </source>
</reference>
<comment type="caution">
    <text evidence="2">The sequence shown here is derived from an EMBL/GenBank/DDBJ whole genome shotgun (WGS) entry which is preliminary data.</text>
</comment>
<feature type="region of interest" description="Disordered" evidence="1">
    <location>
        <begin position="324"/>
        <end position="350"/>
    </location>
</feature>
<feature type="region of interest" description="Disordered" evidence="1">
    <location>
        <begin position="113"/>
        <end position="164"/>
    </location>
</feature>
<name>A0A8J4FKV7_9CHLO</name>
<evidence type="ECO:0000313" key="3">
    <source>
        <dbReference type="EMBL" id="GIM12790.1"/>
    </source>
</evidence>
<feature type="compositionally biased region" description="Basic and acidic residues" evidence="1">
    <location>
        <begin position="656"/>
        <end position="667"/>
    </location>
</feature>
<dbReference type="OrthoDB" id="10689304at2759"/>
<proteinExistence type="predicted"/>
<feature type="compositionally biased region" description="Basic and acidic residues" evidence="1">
    <location>
        <begin position="154"/>
        <end position="164"/>
    </location>
</feature>
<protein>
    <submittedName>
        <fullName evidence="2">Uncharacterized protein</fullName>
    </submittedName>
</protein>
<accession>A0A8J4FKV7</accession>
<gene>
    <name evidence="2" type="ORF">Vretifemale_9652</name>
    <name evidence="3" type="ORF">Vretimale_16027</name>
</gene>
<dbReference type="EMBL" id="BNCQ01000045">
    <property type="protein sequence ID" value="GIM12790.1"/>
    <property type="molecule type" value="Genomic_DNA"/>
</dbReference>
<dbReference type="Proteomes" id="UP000747110">
    <property type="component" value="Unassembled WGS sequence"/>
</dbReference>
<keyword evidence="4" id="KW-1185">Reference proteome</keyword>
<evidence type="ECO:0000256" key="1">
    <source>
        <dbReference type="SAM" id="MobiDB-lite"/>
    </source>
</evidence>
<evidence type="ECO:0000313" key="2">
    <source>
        <dbReference type="EMBL" id="GIL80544.1"/>
    </source>
</evidence>